<evidence type="ECO:0000313" key="4">
    <source>
        <dbReference type="Proteomes" id="UP001309876"/>
    </source>
</evidence>
<protein>
    <submittedName>
        <fullName evidence="3">Uncharacterized protein</fullName>
    </submittedName>
</protein>
<feature type="region of interest" description="Disordered" evidence="1">
    <location>
        <begin position="115"/>
        <end position="144"/>
    </location>
</feature>
<keyword evidence="2" id="KW-0732">Signal</keyword>
<evidence type="ECO:0000256" key="2">
    <source>
        <dbReference type="SAM" id="SignalP"/>
    </source>
</evidence>
<accession>A0AAN7SV71</accession>
<keyword evidence="4" id="KW-1185">Reference proteome</keyword>
<organism evidence="3 4">
    <name type="scientific">Lithohypha guttulata</name>
    <dbReference type="NCBI Taxonomy" id="1690604"/>
    <lineage>
        <taxon>Eukaryota</taxon>
        <taxon>Fungi</taxon>
        <taxon>Dikarya</taxon>
        <taxon>Ascomycota</taxon>
        <taxon>Pezizomycotina</taxon>
        <taxon>Eurotiomycetes</taxon>
        <taxon>Chaetothyriomycetidae</taxon>
        <taxon>Chaetothyriales</taxon>
        <taxon>Trichomeriaceae</taxon>
        <taxon>Lithohypha</taxon>
    </lineage>
</organism>
<name>A0AAN7SV71_9EURO</name>
<proteinExistence type="predicted"/>
<dbReference type="EMBL" id="JAVRRJ010000008">
    <property type="protein sequence ID" value="KAK5082334.1"/>
    <property type="molecule type" value="Genomic_DNA"/>
</dbReference>
<gene>
    <name evidence="3" type="ORF">LTR05_007480</name>
</gene>
<feature type="chain" id="PRO_5042841557" evidence="2">
    <location>
        <begin position="21"/>
        <end position="144"/>
    </location>
</feature>
<reference evidence="3 4" key="1">
    <citation type="submission" date="2023-08" db="EMBL/GenBank/DDBJ databases">
        <title>Black Yeasts Isolated from many extreme environments.</title>
        <authorList>
            <person name="Coleine C."/>
            <person name="Stajich J.E."/>
            <person name="Selbmann L."/>
        </authorList>
    </citation>
    <scope>NUCLEOTIDE SEQUENCE [LARGE SCALE GENOMIC DNA]</scope>
    <source>
        <strain evidence="3 4">CCFEE 5910</strain>
    </source>
</reference>
<feature type="compositionally biased region" description="Basic and acidic residues" evidence="1">
    <location>
        <begin position="121"/>
        <end position="130"/>
    </location>
</feature>
<evidence type="ECO:0000256" key="1">
    <source>
        <dbReference type="SAM" id="MobiDB-lite"/>
    </source>
</evidence>
<dbReference type="PANTHER" id="PTHR40636">
    <property type="entry name" value="CSBD-LIKE DOMAIN-CONTAINING PROTEIN"/>
    <property type="match status" value="1"/>
</dbReference>
<feature type="signal peptide" evidence="2">
    <location>
        <begin position="1"/>
        <end position="20"/>
    </location>
</feature>
<dbReference type="AlphaFoldDB" id="A0AAN7SV71"/>
<evidence type="ECO:0000313" key="3">
    <source>
        <dbReference type="EMBL" id="KAK5082334.1"/>
    </source>
</evidence>
<dbReference type="PANTHER" id="PTHR40636:SF1">
    <property type="entry name" value="CSBD-LIKE DOMAIN-CONTAINING PROTEIN"/>
    <property type="match status" value="1"/>
</dbReference>
<dbReference type="Proteomes" id="UP001309876">
    <property type="component" value="Unassembled WGS sequence"/>
</dbReference>
<comment type="caution">
    <text evidence="3">The sequence shown here is derived from an EMBL/GenBank/DDBJ whole genome shotgun (WGS) entry which is preliminary data.</text>
</comment>
<sequence>MSLALLNVLQVLGLGQYLESFDVTSTGISPGLILRSLNDCDHQAVQIDTTMTNSQDNGVTGAAKFVTSTLGNTVGGLSRTVGGVTGAATRGIGDTITGATGSMGKPVGDALANAGTGLENGSRDVARGVEDAGNWKSGGTSRKF</sequence>